<keyword evidence="1" id="KW-0808">Transferase</keyword>
<dbReference type="InterPro" id="IPR004536">
    <property type="entry name" value="SPS/SelD"/>
</dbReference>
<dbReference type="EMBL" id="OV725079">
    <property type="protein sequence ID" value="CAH1397157.1"/>
    <property type="molecule type" value="Genomic_DNA"/>
</dbReference>
<feature type="domain" description="PurM-like N-terminal" evidence="7">
    <location>
        <begin position="39"/>
        <end position="146"/>
    </location>
</feature>
<dbReference type="InterPro" id="IPR036921">
    <property type="entry name" value="PurM-like_N_sf"/>
</dbReference>
<dbReference type="Pfam" id="PF02769">
    <property type="entry name" value="AIRS_C"/>
    <property type="match status" value="1"/>
</dbReference>
<dbReference type="FunFam" id="3.90.650.10:FF:000010">
    <property type="entry name" value="Selenide, water dikinase"/>
    <property type="match status" value="1"/>
</dbReference>
<dbReference type="InterPro" id="IPR016188">
    <property type="entry name" value="PurM-like_N"/>
</dbReference>
<sequence length="343" mass="37580">MGLKSQEENSAQECPKEGSKDHQLETKPPSFHKIGVGLDSSIIPIRNNLALVQTTDFFYPLIDDPFVMGQIACANVLSDLYAIGVRYCDNMMMILGVPDNMDEKERETVIPLIIEGFKCTAQEAGSKISGGDTRISACCIIGGTATSVCEITEIIMPDNAIIGDAIILTKPLGTQAATMIYTWLENKNKWKNICAVITKDEAKWAFQRAVKSMVQLNKIAASLMHEFKAHAATDVTGFGLLGHAKNLARHQKNLVQFKIHTLPIINKMLDVDRQLNKQFHLEDGKNIETSGGLLICLPLKAADGFCKKFKNLLGCNAWVVGTVVEGERTASISDDPTIINVTD</sequence>
<reference evidence="9" key="1">
    <citation type="submission" date="2022-01" db="EMBL/GenBank/DDBJ databases">
        <authorList>
            <person name="King R."/>
        </authorList>
    </citation>
    <scope>NUCLEOTIDE SEQUENCE</scope>
</reference>
<dbReference type="NCBIfam" id="TIGR00476">
    <property type="entry name" value="selD"/>
    <property type="match status" value="1"/>
</dbReference>
<dbReference type="GO" id="GO:0004756">
    <property type="term" value="F:selenide, water dikinase activity"/>
    <property type="evidence" value="ECO:0007669"/>
    <property type="project" value="TreeGrafter"/>
</dbReference>
<dbReference type="PANTHER" id="PTHR10256">
    <property type="entry name" value="SELENIDE, WATER DIKINASE"/>
    <property type="match status" value="1"/>
</dbReference>
<dbReference type="SUPFAM" id="SSF55326">
    <property type="entry name" value="PurM N-terminal domain-like"/>
    <property type="match status" value="1"/>
</dbReference>
<evidence type="ECO:0000256" key="4">
    <source>
        <dbReference type="ARBA" id="ARBA00022840"/>
    </source>
</evidence>
<evidence type="ECO:0000313" key="9">
    <source>
        <dbReference type="EMBL" id="CAH1397157.1"/>
    </source>
</evidence>
<dbReference type="SUPFAM" id="SSF56042">
    <property type="entry name" value="PurM C-terminal domain-like"/>
    <property type="match status" value="1"/>
</dbReference>
<dbReference type="PIRSF" id="PIRSF036407">
    <property type="entry name" value="Selenphspht_syn"/>
    <property type="match status" value="1"/>
</dbReference>
<proteinExistence type="predicted"/>
<dbReference type="Gene3D" id="3.90.650.10">
    <property type="entry name" value="PurM-like C-terminal domain"/>
    <property type="match status" value="1"/>
</dbReference>
<evidence type="ECO:0008006" key="11">
    <source>
        <dbReference type="Google" id="ProtNLM"/>
    </source>
</evidence>
<name>A0A9P0H888_NEZVI</name>
<dbReference type="Gene3D" id="3.30.1330.10">
    <property type="entry name" value="PurM-like, N-terminal domain"/>
    <property type="match status" value="1"/>
</dbReference>
<dbReference type="AlphaFoldDB" id="A0A9P0H888"/>
<gene>
    <name evidence="9" type="ORF">NEZAVI_LOCUS7058</name>
</gene>
<dbReference type="CDD" id="cd02195">
    <property type="entry name" value="SelD"/>
    <property type="match status" value="1"/>
</dbReference>
<evidence type="ECO:0000256" key="1">
    <source>
        <dbReference type="ARBA" id="ARBA00022679"/>
    </source>
</evidence>
<protein>
    <recommendedName>
        <fullName evidence="11">Selenide, water dikinase</fullName>
    </recommendedName>
</protein>
<keyword evidence="3" id="KW-0418">Kinase</keyword>
<evidence type="ECO:0000313" key="10">
    <source>
        <dbReference type="Proteomes" id="UP001152798"/>
    </source>
</evidence>
<feature type="compositionally biased region" description="Basic and acidic residues" evidence="6">
    <location>
        <begin position="14"/>
        <end position="25"/>
    </location>
</feature>
<keyword evidence="2" id="KW-0547">Nucleotide-binding</keyword>
<evidence type="ECO:0000259" key="8">
    <source>
        <dbReference type="Pfam" id="PF02769"/>
    </source>
</evidence>
<feature type="region of interest" description="Disordered" evidence="6">
    <location>
        <begin position="1"/>
        <end position="26"/>
    </location>
</feature>
<keyword evidence="5" id="KW-0711">Selenium</keyword>
<accession>A0A9P0H888</accession>
<organism evidence="9 10">
    <name type="scientific">Nezara viridula</name>
    <name type="common">Southern green stink bug</name>
    <name type="synonym">Cimex viridulus</name>
    <dbReference type="NCBI Taxonomy" id="85310"/>
    <lineage>
        <taxon>Eukaryota</taxon>
        <taxon>Metazoa</taxon>
        <taxon>Ecdysozoa</taxon>
        <taxon>Arthropoda</taxon>
        <taxon>Hexapoda</taxon>
        <taxon>Insecta</taxon>
        <taxon>Pterygota</taxon>
        <taxon>Neoptera</taxon>
        <taxon>Paraneoptera</taxon>
        <taxon>Hemiptera</taxon>
        <taxon>Heteroptera</taxon>
        <taxon>Panheteroptera</taxon>
        <taxon>Pentatomomorpha</taxon>
        <taxon>Pentatomoidea</taxon>
        <taxon>Pentatomidae</taxon>
        <taxon>Pentatominae</taxon>
        <taxon>Nezara</taxon>
    </lineage>
</organism>
<feature type="domain" description="PurM-like C-terminal" evidence="8">
    <location>
        <begin position="163"/>
        <end position="330"/>
    </location>
</feature>
<keyword evidence="4" id="KW-0067">ATP-binding</keyword>
<dbReference type="GO" id="GO:0005524">
    <property type="term" value="F:ATP binding"/>
    <property type="evidence" value="ECO:0007669"/>
    <property type="project" value="UniProtKB-KW"/>
</dbReference>
<evidence type="ECO:0000256" key="2">
    <source>
        <dbReference type="ARBA" id="ARBA00022741"/>
    </source>
</evidence>
<dbReference type="GO" id="GO:0016260">
    <property type="term" value="P:selenocysteine biosynthetic process"/>
    <property type="evidence" value="ECO:0007669"/>
    <property type="project" value="TreeGrafter"/>
</dbReference>
<evidence type="ECO:0000256" key="6">
    <source>
        <dbReference type="SAM" id="MobiDB-lite"/>
    </source>
</evidence>
<dbReference type="InterPro" id="IPR010918">
    <property type="entry name" value="PurM-like_C_dom"/>
</dbReference>
<dbReference type="InterPro" id="IPR036676">
    <property type="entry name" value="PurM-like_C_sf"/>
</dbReference>
<evidence type="ECO:0000256" key="5">
    <source>
        <dbReference type="ARBA" id="ARBA00023266"/>
    </source>
</evidence>
<dbReference type="GO" id="GO:0005737">
    <property type="term" value="C:cytoplasm"/>
    <property type="evidence" value="ECO:0007669"/>
    <property type="project" value="TreeGrafter"/>
</dbReference>
<dbReference type="PANTHER" id="PTHR10256:SF0">
    <property type="entry name" value="INACTIVE SELENIDE, WATER DIKINASE-LIKE PROTEIN-RELATED"/>
    <property type="match status" value="1"/>
</dbReference>
<evidence type="ECO:0000256" key="3">
    <source>
        <dbReference type="ARBA" id="ARBA00022777"/>
    </source>
</evidence>
<dbReference type="OrthoDB" id="409395at2759"/>
<keyword evidence="10" id="KW-1185">Reference proteome</keyword>
<dbReference type="Pfam" id="PF00586">
    <property type="entry name" value="AIRS"/>
    <property type="match status" value="1"/>
</dbReference>
<dbReference type="Proteomes" id="UP001152798">
    <property type="component" value="Chromosome 3"/>
</dbReference>
<evidence type="ECO:0000259" key="7">
    <source>
        <dbReference type="Pfam" id="PF00586"/>
    </source>
</evidence>